<accession>A0A7H0LKY2</accession>
<dbReference type="PANTHER" id="PTHR42673:SF21">
    <property type="entry name" value="GLUTATHIONE S-TRANSFERASE YFCF"/>
    <property type="match status" value="1"/>
</dbReference>
<evidence type="ECO:0000313" key="4">
    <source>
        <dbReference type="Proteomes" id="UP000516148"/>
    </source>
</evidence>
<feature type="domain" description="GST C-terminal" evidence="2">
    <location>
        <begin position="82"/>
        <end position="213"/>
    </location>
</feature>
<dbReference type="PROSITE" id="PS50404">
    <property type="entry name" value="GST_NTER"/>
    <property type="match status" value="1"/>
</dbReference>
<dbReference type="InterPro" id="IPR010987">
    <property type="entry name" value="Glutathione-S-Trfase_C-like"/>
</dbReference>
<keyword evidence="4" id="KW-1185">Reference proteome</keyword>
<dbReference type="PROSITE" id="PS50405">
    <property type="entry name" value="GST_CTER"/>
    <property type="match status" value="1"/>
</dbReference>
<dbReference type="AlphaFoldDB" id="A0A7H0LKY2"/>
<dbReference type="CDD" id="cd00570">
    <property type="entry name" value="GST_N_family"/>
    <property type="match status" value="1"/>
</dbReference>
<dbReference type="PANTHER" id="PTHR42673">
    <property type="entry name" value="MALEYLACETOACETATE ISOMERASE"/>
    <property type="match status" value="1"/>
</dbReference>
<dbReference type="SUPFAM" id="SSF52833">
    <property type="entry name" value="Thioredoxin-like"/>
    <property type="match status" value="1"/>
</dbReference>
<dbReference type="Gene3D" id="3.40.30.10">
    <property type="entry name" value="Glutaredoxin"/>
    <property type="match status" value="1"/>
</dbReference>
<dbReference type="SFLD" id="SFLDG00358">
    <property type="entry name" value="Main_(cytGST)"/>
    <property type="match status" value="1"/>
</dbReference>
<gene>
    <name evidence="3" type="ORF">H3Z74_03600</name>
</gene>
<protein>
    <submittedName>
        <fullName evidence="3">Glutathione S-transferase family protein</fullName>
    </submittedName>
</protein>
<dbReference type="SUPFAM" id="SSF47616">
    <property type="entry name" value="GST C-terminal domain-like"/>
    <property type="match status" value="1"/>
</dbReference>
<evidence type="ECO:0000259" key="1">
    <source>
        <dbReference type="PROSITE" id="PS50404"/>
    </source>
</evidence>
<dbReference type="Proteomes" id="UP000516148">
    <property type="component" value="Chromosome"/>
</dbReference>
<dbReference type="InterPro" id="IPR004045">
    <property type="entry name" value="Glutathione_S-Trfase_N"/>
</dbReference>
<dbReference type="Gene3D" id="1.20.1050.10">
    <property type="match status" value="1"/>
</dbReference>
<dbReference type="InterPro" id="IPR036249">
    <property type="entry name" value="Thioredoxin-like_sf"/>
</dbReference>
<dbReference type="InterPro" id="IPR040079">
    <property type="entry name" value="Glutathione_S-Trfase"/>
</dbReference>
<dbReference type="GO" id="GO:0016034">
    <property type="term" value="F:maleylacetoacetate isomerase activity"/>
    <property type="evidence" value="ECO:0007669"/>
    <property type="project" value="TreeGrafter"/>
</dbReference>
<dbReference type="Pfam" id="PF13417">
    <property type="entry name" value="GST_N_3"/>
    <property type="match status" value="1"/>
</dbReference>
<dbReference type="InterPro" id="IPR036282">
    <property type="entry name" value="Glutathione-S-Trfase_C_sf"/>
</dbReference>
<dbReference type="EMBL" id="CP061038">
    <property type="protein sequence ID" value="QNQ10335.1"/>
    <property type="molecule type" value="Genomic_DNA"/>
</dbReference>
<evidence type="ECO:0000313" key="3">
    <source>
        <dbReference type="EMBL" id="QNQ10335.1"/>
    </source>
</evidence>
<dbReference type="GO" id="GO:0006749">
    <property type="term" value="P:glutathione metabolic process"/>
    <property type="evidence" value="ECO:0007669"/>
    <property type="project" value="TreeGrafter"/>
</dbReference>
<dbReference type="SFLD" id="SFLDS00019">
    <property type="entry name" value="Glutathione_Transferase_(cytos"/>
    <property type="match status" value="1"/>
</dbReference>
<dbReference type="GO" id="GO:0006559">
    <property type="term" value="P:L-phenylalanine catabolic process"/>
    <property type="evidence" value="ECO:0007669"/>
    <property type="project" value="TreeGrafter"/>
</dbReference>
<evidence type="ECO:0000259" key="2">
    <source>
        <dbReference type="PROSITE" id="PS50405"/>
    </source>
</evidence>
<dbReference type="CDD" id="cd00299">
    <property type="entry name" value="GST_C_family"/>
    <property type="match status" value="1"/>
</dbReference>
<reference evidence="3 4" key="1">
    <citation type="submission" date="2020-09" db="EMBL/GenBank/DDBJ databases">
        <title>Sphingomonas sp., a new species isolated from pork steak.</title>
        <authorList>
            <person name="Heidler von Heilborn D."/>
        </authorList>
    </citation>
    <scope>NUCLEOTIDE SEQUENCE [LARGE SCALE GENOMIC DNA]</scope>
    <source>
        <strain evidence="4">S8-3T</strain>
    </source>
</reference>
<dbReference type="KEGG" id="spap:H3Z74_03600"/>
<dbReference type="GO" id="GO:0004364">
    <property type="term" value="F:glutathione transferase activity"/>
    <property type="evidence" value="ECO:0007669"/>
    <property type="project" value="TreeGrafter"/>
</dbReference>
<dbReference type="RefSeq" id="WP_187762635.1">
    <property type="nucleotide sequence ID" value="NZ_CP061038.1"/>
</dbReference>
<feature type="domain" description="GST N-terminal" evidence="1">
    <location>
        <begin position="1"/>
        <end position="77"/>
    </location>
</feature>
<keyword evidence="3" id="KW-0808">Transferase</keyword>
<organism evidence="3 4">
    <name type="scientific">Sphingomonas alpina</name>
    <dbReference type="NCBI Taxonomy" id="653931"/>
    <lineage>
        <taxon>Bacteria</taxon>
        <taxon>Pseudomonadati</taxon>
        <taxon>Pseudomonadota</taxon>
        <taxon>Alphaproteobacteria</taxon>
        <taxon>Sphingomonadales</taxon>
        <taxon>Sphingomonadaceae</taxon>
        <taxon>Sphingomonas</taxon>
    </lineage>
</organism>
<sequence>MRIIGNHVSPYARKVLVALAIKRIAFEIDPIIPFFGTDDFTRLSPLRRIPVLVDGDVTLCDSSVICEYLDEAYPAPPLMPAAPADRARARWLEEYADTRLGDVIIWRLFQERVIKPSVWRTPADETVIATATDQDLPGIMNWLEDEAPAAAFMFGAAPMTVDITFACFFRNAALAGWGPDAARWPRAVAWIARCQEIPEFAATIPIEQLFMTARRADRNRVLRDAGLAIAAETVGGEAPRKGVMPI</sequence>
<proteinExistence type="predicted"/>
<name>A0A7H0LKY2_9SPHN</name>